<dbReference type="GO" id="GO:0008834">
    <property type="term" value="F:ditrans,polycis-undecaprenyl-diphosphate synthase [(2E,6E)-farnesyl-diphosphate specific] activity"/>
    <property type="evidence" value="ECO:0007669"/>
    <property type="project" value="TreeGrafter"/>
</dbReference>
<comment type="caution">
    <text evidence="3">The sequence shown here is derived from an EMBL/GenBank/DDBJ whole genome shotgun (WGS) entry which is preliminary data.</text>
</comment>
<protein>
    <recommendedName>
        <fullName evidence="2">Isoprenyl transferase</fullName>
        <ecNumber evidence="2">2.5.1.-</ecNumber>
    </recommendedName>
</protein>
<keyword evidence="2" id="KW-0460">Magnesium</keyword>
<keyword evidence="2" id="KW-0479">Metal-binding</keyword>
<dbReference type="EMBL" id="JABDJR010000491">
    <property type="protein sequence ID" value="NNF07520.1"/>
    <property type="molecule type" value="Genomic_DNA"/>
</dbReference>
<feature type="binding site" evidence="2">
    <location>
        <begin position="65"/>
        <end position="67"/>
    </location>
    <ligand>
        <name>substrate</name>
    </ligand>
</feature>
<comment type="similarity">
    <text evidence="2">Belongs to the UPP synthase family.</text>
</comment>
<dbReference type="InterPro" id="IPR036424">
    <property type="entry name" value="UPP_synth-like_sf"/>
</dbReference>
<gene>
    <name evidence="3" type="ORF">HKN21_12230</name>
</gene>
<feature type="binding site" evidence="2">
    <location>
        <position position="20"/>
    </location>
    <ligand>
        <name>Mg(2+)</name>
        <dbReference type="ChEBI" id="CHEBI:18420"/>
    </ligand>
</feature>
<comment type="subunit">
    <text evidence="2">Homodimer.</text>
</comment>
<reference evidence="3 4" key="1">
    <citation type="submission" date="2020-03" db="EMBL/GenBank/DDBJ databases">
        <title>Metabolic flexibility allows generalist bacteria to become dominant in a frequently disturbed ecosystem.</title>
        <authorList>
            <person name="Chen Y.-J."/>
            <person name="Leung P.M."/>
            <person name="Bay S.K."/>
            <person name="Hugenholtz P."/>
            <person name="Kessler A.J."/>
            <person name="Shelley G."/>
            <person name="Waite D.W."/>
            <person name="Cook P.L."/>
            <person name="Greening C."/>
        </authorList>
    </citation>
    <scope>NUCLEOTIDE SEQUENCE [LARGE SCALE GENOMIC DNA]</scope>
    <source>
        <strain evidence="3">SS_bin_28</strain>
    </source>
</reference>
<feature type="binding site" evidence="2">
    <location>
        <position position="71"/>
    </location>
    <ligand>
        <name>substrate</name>
    </ligand>
</feature>
<sequence>MKREILESGPVPQHVAVIMDGNGRWAKKRGRLRVFGHLAGRKSVRRTVVGCRELGVKVLTLYTFSVENWHRPATEVSALMRLLQQTLREQREEMRENGITLHTIGRYDDLPNSVRRTIEETQEYLKGGSDMKLILALSYGGRAELVDAMRGVAAKAKSGELDPDRIDETTIKNHLYTAGLPDPDLVIRTSGEERISNFLLWQTAYSEWWVNEVLWPDFSKEHLFTAVRDFQKRERRFGRVR</sequence>
<dbReference type="NCBIfam" id="NF011405">
    <property type="entry name" value="PRK14830.1"/>
    <property type="match status" value="1"/>
</dbReference>
<evidence type="ECO:0000313" key="3">
    <source>
        <dbReference type="EMBL" id="NNF07520.1"/>
    </source>
</evidence>
<feature type="active site" description="Proton acceptor" evidence="2">
    <location>
        <position position="68"/>
    </location>
</feature>
<feature type="binding site" evidence="2">
    <location>
        <position position="33"/>
    </location>
    <ligand>
        <name>substrate</name>
    </ligand>
</feature>
<accession>A0A7Y2H2Y8</accession>
<name>A0A7Y2H2Y8_UNCEI</name>
<feature type="binding site" evidence="2">
    <location>
        <position position="25"/>
    </location>
    <ligand>
        <name>substrate</name>
    </ligand>
</feature>
<dbReference type="GO" id="GO:0000287">
    <property type="term" value="F:magnesium ion binding"/>
    <property type="evidence" value="ECO:0007669"/>
    <property type="project" value="UniProtKB-UniRule"/>
</dbReference>
<keyword evidence="1 2" id="KW-0808">Transferase</keyword>
<dbReference type="InterPro" id="IPR018520">
    <property type="entry name" value="UPP_synth-like_CS"/>
</dbReference>
<dbReference type="PANTHER" id="PTHR10291:SF0">
    <property type="entry name" value="DEHYDRODOLICHYL DIPHOSPHATE SYNTHASE 2"/>
    <property type="match status" value="1"/>
</dbReference>
<dbReference type="Proteomes" id="UP000547674">
    <property type="component" value="Unassembled WGS sequence"/>
</dbReference>
<organism evidence="3 4">
    <name type="scientific">Eiseniibacteriota bacterium</name>
    <dbReference type="NCBI Taxonomy" id="2212470"/>
    <lineage>
        <taxon>Bacteria</taxon>
        <taxon>Candidatus Eiseniibacteriota</taxon>
    </lineage>
</organism>
<evidence type="ECO:0000313" key="4">
    <source>
        <dbReference type="Proteomes" id="UP000547674"/>
    </source>
</evidence>
<feature type="binding site" evidence="2">
    <location>
        <position position="188"/>
    </location>
    <ligand>
        <name>substrate</name>
    </ligand>
</feature>
<dbReference type="HAMAP" id="MF_01139">
    <property type="entry name" value="ISPT"/>
    <property type="match status" value="1"/>
</dbReference>
<dbReference type="EC" id="2.5.1.-" evidence="2"/>
<feature type="binding site" evidence="2">
    <location>
        <begin position="194"/>
        <end position="196"/>
    </location>
    <ligand>
        <name>substrate</name>
    </ligand>
</feature>
<evidence type="ECO:0000256" key="2">
    <source>
        <dbReference type="HAMAP-Rule" id="MF_01139"/>
    </source>
</evidence>
<dbReference type="GO" id="GO:0016094">
    <property type="term" value="P:polyprenol biosynthetic process"/>
    <property type="evidence" value="ECO:0007669"/>
    <property type="project" value="TreeGrafter"/>
</dbReference>
<dbReference type="PANTHER" id="PTHR10291">
    <property type="entry name" value="DEHYDRODOLICHYL DIPHOSPHATE SYNTHASE FAMILY MEMBER"/>
    <property type="match status" value="1"/>
</dbReference>
<dbReference type="InterPro" id="IPR001441">
    <property type="entry name" value="UPP_synth-like"/>
</dbReference>
<comment type="function">
    <text evidence="2">Catalyzes the condensation of isopentenyl diphosphate (IPP) with allylic pyrophosphates generating different type of terpenoids.</text>
</comment>
<dbReference type="Gene3D" id="3.40.1180.10">
    <property type="entry name" value="Decaprenyl diphosphate synthase-like"/>
    <property type="match status" value="1"/>
</dbReference>
<dbReference type="NCBIfam" id="TIGR00055">
    <property type="entry name" value="uppS"/>
    <property type="match status" value="1"/>
</dbReference>
<feature type="binding site" evidence="2">
    <location>
        <position position="207"/>
    </location>
    <ligand>
        <name>Mg(2+)</name>
        <dbReference type="ChEBI" id="CHEBI:18420"/>
    </ligand>
</feature>
<dbReference type="GO" id="GO:0030145">
    <property type="term" value="F:manganese ion binding"/>
    <property type="evidence" value="ECO:0007669"/>
    <property type="project" value="TreeGrafter"/>
</dbReference>
<feature type="binding site" evidence="2">
    <location>
        <begin position="21"/>
        <end position="24"/>
    </location>
    <ligand>
        <name>substrate</name>
    </ligand>
</feature>
<dbReference type="Pfam" id="PF01255">
    <property type="entry name" value="Prenyltransf"/>
    <property type="match status" value="1"/>
</dbReference>
<evidence type="ECO:0000256" key="1">
    <source>
        <dbReference type="ARBA" id="ARBA00022679"/>
    </source>
</evidence>
<feature type="active site" evidence="2">
    <location>
        <position position="20"/>
    </location>
</feature>
<comment type="cofactor">
    <cofactor evidence="2">
        <name>Mg(2+)</name>
        <dbReference type="ChEBI" id="CHEBI:18420"/>
    </cofactor>
    <text evidence="2">Binds 2 magnesium ions per subunit.</text>
</comment>
<dbReference type="CDD" id="cd00475">
    <property type="entry name" value="Cis_IPPS"/>
    <property type="match status" value="1"/>
</dbReference>
<dbReference type="AlphaFoldDB" id="A0A7Y2H2Y8"/>
<feature type="binding site" evidence="2">
    <location>
        <position position="37"/>
    </location>
    <ligand>
        <name>substrate</name>
    </ligand>
</feature>
<dbReference type="PROSITE" id="PS01066">
    <property type="entry name" value="UPP_SYNTHASE"/>
    <property type="match status" value="1"/>
</dbReference>
<dbReference type="FunFam" id="3.40.1180.10:FF:000001">
    <property type="entry name" value="(2E,6E)-farnesyl-diphosphate-specific ditrans,polycis-undecaprenyl-diphosphate synthase"/>
    <property type="match status" value="1"/>
</dbReference>
<dbReference type="GO" id="GO:0005829">
    <property type="term" value="C:cytosol"/>
    <property type="evidence" value="ECO:0007669"/>
    <property type="project" value="TreeGrafter"/>
</dbReference>
<proteinExistence type="inferred from homology"/>
<dbReference type="SUPFAM" id="SSF64005">
    <property type="entry name" value="Undecaprenyl diphosphate synthase"/>
    <property type="match status" value="1"/>
</dbReference>
<feature type="binding site" evidence="2">
    <location>
        <position position="69"/>
    </location>
    <ligand>
        <name>substrate</name>
    </ligand>
</feature>